<evidence type="ECO:0000313" key="1">
    <source>
        <dbReference type="EMBL" id="KAJ1945634.1"/>
    </source>
</evidence>
<gene>
    <name evidence="1" type="ORF">FBU59_002252</name>
</gene>
<accession>A0ACC1JBN6</accession>
<dbReference type="EMBL" id="JANBPW010001200">
    <property type="protein sequence ID" value="KAJ1945634.1"/>
    <property type="molecule type" value="Genomic_DNA"/>
</dbReference>
<organism evidence="1 2">
    <name type="scientific">Linderina macrospora</name>
    <dbReference type="NCBI Taxonomy" id="4868"/>
    <lineage>
        <taxon>Eukaryota</taxon>
        <taxon>Fungi</taxon>
        <taxon>Fungi incertae sedis</taxon>
        <taxon>Zoopagomycota</taxon>
        <taxon>Kickxellomycotina</taxon>
        <taxon>Kickxellomycetes</taxon>
        <taxon>Kickxellales</taxon>
        <taxon>Kickxellaceae</taxon>
        <taxon>Linderina</taxon>
    </lineage>
</organism>
<protein>
    <submittedName>
        <fullName evidence="1">Uncharacterized protein</fullName>
    </submittedName>
</protein>
<proteinExistence type="predicted"/>
<evidence type="ECO:0000313" key="2">
    <source>
        <dbReference type="Proteomes" id="UP001150603"/>
    </source>
</evidence>
<name>A0ACC1JBN6_9FUNG</name>
<keyword evidence="2" id="KW-1185">Reference proteome</keyword>
<dbReference type="Proteomes" id="UP001150603">
    <property type="component" value="Unassembled WGS sequence"/>
</dbReference>
<reference evidence="1" key="1">
    <citation type="submission" date="2022-07" db="EMBL/GenBank/DDBJ databases">
        <title>Phylogenomic reconstructions and comparative analyses of Kickxellomycotina fungi.</title>
        <authorList>
            <person name="Reynolds N.K."/>
            <person name="Stajich J.E."/>
            <person name="Barry K."/>
            <person name="Grigoriev I.V."/>
            <person name="Crous P."/>
            <person name="Smith M.E."/>
        </authorList>
    </citation>
    <scope>NUCLEOTIDE SEQUENCE</scope>
    <source>
        <strain evidence="1">NRRL 5244</strain>
    </source>
</reference>
<comment type="caution">
    <text evidence="1">The sequence shown here is derived from an EMBL/GenBank/DDBJ whole genome shotgun (WGS) entry which is preliminary data.</text>
</comment>
<sequence length="120" mass="13580">MSKYAGKLGELYKAYSRAVSLWPADKLRPTHSYRDVLKRELSDKFDKLSVMHGDQLNQQLAVVEKEVTAIENLVSSKYRSENKLSDAVTDPVSNKGYYTKLIASIDDAVKQNKKTALRVD</sequence>